<evidence type="ECO:0000313" key="2">
    <source>
        <dbReference type="EMBL" id="ODJ87026.1"/>
    </source>
</evidence>
<dbReference type="PANTHER" id="PTHR36698">
    <property type="entry name" value="BLL5892 PROTEIN"/>
    <property type="match status" value="1"/>
</dbReference>
<dbReference type="Pfam" id="PF02470">
    <property type="entry name" value="MlaD"/>
    <property type="match status" value="1"/>
</dbReference>
<dbReference type="RefSeq" id="WP_069126016.1">
    <property type="nucleotide sequence ID" value="NZ_MARB01000015.1"/>
</dbReference>
<feature type="domain" description="Mce/MlaD" evidence="1">
    <location>
        <begin position="46"/>
        <end position="136"/>
    </location>
</feature>
<dbReference type="InterPro" id="IPR003399">
    <property type="entry name" value="Mce/MlaD"/>
</dbReference>
<name>A0A7Z1AEM2_9GAMM</name>
<organism evidence="2 3">
    <name type="scientific">Candidatus Thiodiazotropha endolucinida</name>
    <dbReference type="NCBI Taxonomy" id="1655433"/>
    <lineage>
        <taxon>Bacteria</taxon>
        <taxon>Pseudomonadati</taxon>
        <taxon>Pseudomonadota</taxon>
        <taxon>Gammaproteobacteria</taxon>
        <taxon>Chromatiales</taxon>
        <taxon>Sedimenticolaceae</taxon>
        <taxon>Candidatus Thiodiazotropha</taxon>
    </lineage>
</organism>
<dbReference type="Proteomes" id="UP000094769">
    <property type="component" value="Unassembled WGS sequence"/>
</dbReference>
<dbReference type="OrthoDB" id="9806984at2"/>
<keyword evidence="3" id="KW-1185">Reference proteome</keyword>
<gene>
    <name evidence="2" type="primary">pqiB</name>
    <name evidence="2" type="ORF">CODIS_27750</name>
</gene>
<evidence type="ECO:0000259" key="1">
    <source>
        <dbReference type="Pfam" id="PF02470"/>
    </source>
</evidence>
<accession>A0A7Z1AEM2</accession>
<dbReference type="EMBL" id="MARB01000015">
    <property type="protein sequence ID" value="ODJ87026.1"/>
    <property type="molecule type" value="Genomic_DNA"/>
</dbReference>
<dbReference type="AlphaFoldDB" id="A0A7Z1AEM2"/>
<protein>
    <submittedName>
        <fullName evidence="2">Paraquat-inducible protein B</fullName>
    </submittedName>
</protein>
<sequence length="336" mass="37128">MQSKVSPTLIGLFVLASLVLGLSAIFLLSDGNLSHQSTRFILFFESDVKGLQVGSPVNFRGVRIGKVESMSITYFKESREFRIPVIIGIDDTRVGIDGVQTGSGVLIGLDELIRQGLRARLNLQSLVTGKLEIELDFHPGTPIRLVSTNSEYREIPTIQSSMERIATALEAMPIERIMTRLSGILDSIDEMAADGEFERLKVSLFQITRRLDSITQQLHRVTPQLIDDSSNTLAEAQVMLTEITRTATKSQQLISETEGRLAKAFTSWEQTMAKGEVAFSQLGQVASSTDEVLSEDSPVMTELTTALRELGAAARSIRNMSQYLERHPEALLRGKQ</sequence>
<reference evidence="2 3" key="1">
    <citation type="submission" date="2016-06" db="EMBL/GenBank/DDBJ databases">
        <title>Genome sequence of endosymbiont of Candidatus Endolucinida thiodiazotropha.</title>
        <authorList>
            <person name="Poehlein A."/>
            <person name="Koenig S."/>
            <person name="Heiden S.E."/>
            <person name="Thuermer A."/>
            <person name="Voget S."/>
            <person name="Daniel R."/>
            <person name="Markert S."/>
            <person name="Gros O."/>
            <person name="Schweder T."/>
        </authorList>
    </citation>
    <scope>NUCLEOTIDE SEQUENCE [LARGE SCALE GENOMIC DNA]</scope>
    <source>
        <strain evidence="2 3">COS</strain>
    </source>
</reference>
<evidence type="ECO:0000313" key="3">
    <source>
        <dbReference type="Proteomes" id="UP000094769"/>
    </source>
</evidence>
<comment type="caution">
    <text evidence="2">The sequence shown here is derived from an EMBL/GenBank/DDBJ whole genome shotgun (WGS) entry which is preliminary data.</text>
</comment>
<dbReference type="PANTHER" id="PTHR36698:SF3">
    <property type="entry name" value="ABC-TYPE TRANSPORT AUXILIARY LIPOPROTEIN COMPONENT DOMAIN-CONTAINING PROTEIN"/>
    <property type="match status" value="1"/>
</dbReference>
<proteinExistence type="predicted"/>